<feature type="domain" description="Glycosyltransferase 2-like" evidence="5">
    <location>
        <begin position="58"/>
        <end position="230"/>
    </location>
</feature>
<feature type="transmembrane region" description="Helical" evidence="4">
    <location>
        <begin position="356"/>
        <end position="376"/>
    </location>
</feature>
<dbReference type="PANTHER" id="PTHR43630:SF1">
    <property type="entry name" value="POLY-BETA-1,6-N-ACETYL-D-GLUCOSAMINE SYNTHASE"/>
    <property type="match status" value="1"/>
</dbReference>
<feature type="transmembrane region" description="Helical" evidence="4">
    <location>
        <begin position="12"/>
        <end position="38"/>
    </location>
</feature>
<dbReference type="RefSeq" id="WP_022216359.1">
    <property type="nucleotide sequence ID" value="NZ_BLYL01000001.1"/>
</dbReference>
<dbReference type="NCBIfam" id="TIGR03111">
    <property type="entry name" value="glyc2_xrt_Gpos1"/>
    <property type="match status" value="1"/>
</dbReference>
<dbReference type="SUPFAM" id="SSF53448">
    <property type="entry name" value="Nucleotide-diphospho-sugar transferases"/>
    <property type="match status" value="1"/>
</dbReference>
<dbReference type="Proteomes" id="UP000660047">
    <property type="component" value="Unassembled WGS sequence"/>
</dbReference>
<dbReference type="EMBL" id="BLYL01000001">
    <property type="protein sequence ID" value="GFO93274.1"/>
    <property type="molecule type" value="Genomic_DNA"/>
</dbReference>
<name>A0AAI9NXK2_9FIRM</name>
<evidence type="ECO:0000313" key="6">
    <source>
        <dbReference type="EMBL" id="GFO93274.1"/>
    </source>
</evidence>
<proteinExistence type="inferred from homology"/>
<dbReference type="InterPro" id="IPR029044">
    <property type="entry name" value="Nucleotide-diphossugar_trans"/>
</dbReference>
<dbReference type="PANTHER" id="PTHR43630">
    <property type="entry name" value="POLY-BETA-1,6-N-ACETYL-D-GLUCOSAMINE SYNTHASE"/>
    <property type="match status" value="1"/>
</dbReference>
<evidence type="ECO:0000259" key="5">
    <source>
        <dbReference type="Pfam" id="PF00535"/>
    </source>
</evidence>
<keyword evidence="4" id="KW-0812">Transmembrane</keyword>
<keyword evidence="4" id="KW-1133">Transmembrane helix</keyword>
<organism evidence="6 7">
    <name type="scientific">Coprococcus eutactus</name>
    <dbReference type="NCBI Taxonomy" id="33043"/>
    <lineage>
        <taxon>Bacteria</taxon>
        <taxon>Bacillati</taxon>
        <taxon>Bacillota</taxon>
        <taxon>Clostridia</taxon>
        <taxon>Lachnospirales</taxon>
        <taxon>Lachnospiraceae</taxon>
        <taxon>Coprococcus</taxon>
    </lineage>
</organism>
<dbReference type="CDD" id="cd06423">
    <property type="entry name" value="CESA_like"/>
    <property type="match status" value="1"/>
</dbReference>
<sequence>MTHIMQIFHSSIIFWAAWVIIPIVMEIIPTIGNFVILIKKKIVSHKEKAVNFSPEITMIIPVYNQEHSLRRCIKSINDSSYPNDKIYILVVNNMSTDRSFEVFCECQEEFPELTMNWVNSKQGKSKALNLGLFNSFGKYVIHIDSDGVLQRDAIRNMVVKFERNADIDCMTGTIMTNPEMIDETKGFGLRLLRKLEFFEYAQAFLAGRNFQSEFNNIFTLSGAFSAFRRSTIMRTNMYNTDTVCEDTHVTFQIRDVLGESVVLCSEAIFYVDPIEDVNRLYIQRQRWQRGEIEVVHMFMKNRMNVVRGFFSDFIVRLVMFDHTFAFPRMIWYFALICLGFVNYPFSLIIQSVIIMYMLYVFTTALLYICISLFLKPFKKLRRYYVRKIYLIFLLPLYNFVVFWFRFAGIINSMKSKGSWKMQTFSDERDTAVGVVRSDFLRFTHGLDKVRRFVNYPEDELAGAHEETR</sequence>
<feature type="transmembrane region" description="Helical" evidence="4">
    <location>
        <begin position="330"/>
        <end position="349"/>
    </location>
</feature>
<comment type="similarity">
    <text evidence="1">Belongs to the glycosyltransferase 2 family.</text>
</comment>
<protein>
    <submittedName>
        <fullName evidence="6">Glycosyltransferase, exosortase G system-associated</fullName>
    </submittedName>
</protein>
<feature type="transmembrane region" description="Helical" evidence="4">
    <location>
        <begin position="388"/>
        <end position="410"/>
    </location>
</feature>
<keyword evidence="2" id="KW-0328">Glycosyltransferase</keyword>
<gene>
    <name evidence="6" type="ORF">COEU31_03200</name>
</gene>
<evidence type="ECO:0000313" key="7">
    <source>
        <dbReference type="Proteomes" id="UP000660047"/>
    </source>
</evidence>
<evidence type="ECO:0000256" key="3">
    <source>
        <dbReference type="ARBA" id="ARBA00022679"/>
    </source>
</evidence>
<dbReference type="InterPro" id="IPR001173">
    <property type="entry name" value="Glyco_trans_2-like"/>
</dbReference>
<evidence type="ECO:0000256" key="2">
    <source>
        <dbReference type="ARBA" id="ARBA00022676"/>
    </source>
</evidence>
<dbReference type="AlphaFoldDB" id="A0AAI9NXK2"/>
<accession>A0AAI9NXK2</accession>
<dbReference type="Gene3D" id="3.90.550.10">
    <property type="entry name" value="Spore Coat Polysaccharide Biosynthesis Protein SpsA, Chain A"/>
    <property type="match status" value="1"/>
</dbReference>
<dbReference type="InterPro" id="IPR017542">
    <property type="entry name" value="XrtG-assoc_glycosyltfrase"/>
</dbReference>
<reference evidence="6" key="1">
    <citation type="submission" date="2020-06" db="EMBL/GenBank/DDBJ databases">
        <title>Characterization of fructooligosaccharide metabolism and fructooligosaccharide-degrading enzymes in human commensal butyrate producers.</title>
        <authorList>
            <person name="Tanno H."/>
            <person name="Fujii T."/>
            <person name="Hirano K."/>
            <person name="Maeno S."/>
            <person name="Tonozuka T."/>
            <person name="Sakamoto M."/>
            <person name="Ohkuma M."/>
            <person name="Tochio T."/>
            <person name="Endo A."/>
        </authorList>
    </citation>
    <scope>NUCLEOTIDE SEQUENCE</scope>
    <source>
        <strain evidence="6">JCM 31265</strain>
    </source>
</reference>
<comment type="caution">
    <text evidence="6">The sequence shown here is derived from an EMBL/GenBank/DDBJ whole genome shotgun (WGS) entry which is preliminary data.</text>
</comment>
<keyword evidence="4" id="KW-0472">Membrane</keyword>
<dbReference type="Pfam" id="PF00535">
    <property type="entry name" value="Glycos_transf_2"/>
    <property type="match status" value="1"/>
</dbReference>
<dbReference type="GO" id="GO:0016757">
    <property type="term" value="F:glycosyltransferase activity"/>
    <property type="evidence" value="ECO:0007669"/>
    <property type="project" value="UniProtKB-KW"/>
</dbReference>
<evidence type="ECO:0000256" key="4">
    <source>
        <dbReference type="SAM" id="Phobius"/>
    </source>
</evidence>
<evidence type="ECO:0000256" key="1">
    <source>
        <dbReference type="ARBA" id="ARBA00006739"/>
    </source>
</evidence>
<keyword evidence="3" id="KW-0808">Transferase</keyword>